<evidence type="ECO:0000256" key="14">
    <source>
        <dbReference type="ARBA" id="ARBA00037789"/>
    </source>
</evidence>
<evidence type="ECO:0000256" key="7">
    <source>
        <dbReference type="ARBA" id="ARBA00022848"/>
    </source>
</evidence>
<evidence type="ECO:0000256" key="15">
    <source>
        <dbReference type="ARBA" id="ARBA00048292"/>
    </source>
</evidence>
<dbReference type="InterPro" id="IPR016636">
    <property type="entry name" value="3-oxo-5-alpha-steroid_4-DH"/>
</dbReference>
<keyword evidence="12" id="KW-0443">Lipid metabolism</keyword>
<comment type="similarity">
    <text evidence="3 18">Belongs to the steroid 5-alpha reductase family.</text>
</comment>
<keyword evidence="6" id="KW-0256">Endoplasmic reticulum</keyword>
<dbReference type="InterPro" id="IPR001104">
    <property type="entry name" value="3-oxo-5_a-steroid_4-DH_C"/>
</dbReference>
<comment type="function">
    <text evidence="14">Converts testosterone into 5-alpha-dihydrotestosterone and progesterone or corticosterone into their corresponding 5-alpha-3-oxosteroids. It plays a central role in sexual differentiation and androgen physiology.</text>
</comment>
<feature type="transmembrane region" description="Helical" evidence="18">
    <location>
        <begin position="105"/>
        <end position="125"/>
    </location>
</feature>
<evidence type="ECO:0000256" key="1">
    <source>
        <dbReference type="ARBA" id="ARBA00004154"/>
    </source>
</evidence>
<accession>A0ABM1L9D2</accession>
<evidence type="ECO:0000256" key="13">
    <source>
        <dbReference type="ARBA" id="ARBA00023136"/>
    </source>
</evidence>
<reference evidence="21" key="1">
    <citation type="submission" date="2025-08" db="UniProtKB">
        <authorList>
            <consortium name="RefSeq"/>
        </authorList>
    </citation>
    <scope>IDENTIFICATION</scope>
</reference>
<organism evidence="20 21">
    <name type="scientific">Gekko japonicus</name>
    <name type="common">Schlegel's Japanese gecko</name>
    <dbReference type="NCBI Taxonomy" id="146911"/>
    <lineage>
        <taxon>Eukaryota</taxon>
        <taxon>Metazoa</taxon>
        <taxon>Chordata</taxon>
        <taxon>Craniata</taxon>
        <taxon>Vertebrata</taxon>
        <taxon>Euteleostomi</taxon>
        <taxon>Lepidosauria</taxon>
        <taxon>Squamata</taxon>
        <taxon>Bifurcata</taxon>
        <taxon>Gekkota</taxon>
        <taxon>Gekkonidae</taxon>
        <taxon>Gekkoninae</taxon>
        <taxon>Gekko</taxon>
    </lineage>
</organism>
<feature type="transmembrane region" description="Helical" evidence="18">
    <location>
        <begin position="169"/>
        <end position="187"/>
    </location>
</feature>
<keyword evidence="10 18" id="KW-1133">Transmembrane helix</keyword>
<protein>
    <recommendedName>
        <fullName evidence="18">3-oxo-5alpha-steroid 4-dehydrogenase (NADP(+))</fullName>
        <ecNumber evidence="18">1.3.1.22</ecNumber>
    </recommendedName>
</protein>
<evidence type="ECO:0000256" key="5">
    <source>
        <dbReference type="ARBA" id="ARBA00022782"/>
    </source>
</evidence>
<evidence type="ECO:0000256" key="16">
    <source>
        <dbReference type="ARBA" id="ARBA00049166"/>
    </source>
</evidence>
<comment type="catalytic activity">
    <reaction evidence="16">
        <text>androst-4-ene-3,17-dione + NADPH + H(+) = 5alpha-androstan-3,17-dione + NADP(+)</text>
        <dbReference type="Rhea" id="RHEA:50816"/>
        <dbReference type="ChEBI" id="CHEBI:15378"/>
        <dbReference type="ChEBI" id="CHEBI:15994"/>
        <dbReference type="ChEBI" id="CHEBI:16422"/>
        <dbReference type="ChEBI" id="CHEBI:57783"/>
        <dbReference type="ChEBI" id="CHEBI:58349"/>
    </reaction>
    <physiologicalReaction direction="left-to-right" evidence="16">
        <dbReference type="Rhea" id="RHEA:50817"/>
    </physiologicalReaction>
</comment>
<evidence type="ECO:0000256" key="4">
    <source>
        <dbReference type="ARBA" id="ARBA00022692"/>
    </source>
</evidence>
<feature type="transmembrane region" description="Helical" evidence="18">
    <location>
        <begin position="73"/>
        <end position="93"/>
    </location>
</feature>
<keyword evidence="13 18" id="KW-0472">Membrane</keyword>
<evidence type="ECO:0000256" key="17">
    <source>
        <dbReference type="ARBA" id="ARBA00049397"/>
    </source>
</evidence>
<sequence>MEASWSSSSSLAAPWSPAFWRRLSGPEEARALELLSYGLAGCMAAAAVLGRTVRVPYGRYSSALLGGSAPARLAWAVQEAPAFLLPLLLVLRSDGAQLHRWPNRLLLALFLAHYAYRAFVFPFLIRGGKPTPIITCALAFVFCCCNGYLQGRSLSNYAEYPTSWLKEPCFILGIAGWIGGLLINIHSDNILINLRKPGETGYKIPRGGVFEYVSGANFFGEIIEWSGFALACCTVESAVFAFSTFLILSTRAQQHHQWYLEKFENYPQSRKIVIPFVY</sequence>
<dbReference type="PANTHER" id="PTHR10556">
    <property type="entry name" value="3-OXO-5-ALPHA-STEROID 4-DEHYDROGENASE"/>
    <property type="match status" value="1"/>
</dbReference>
<keyword evidence="20" id="KW-1185">Reference proteome</keyword>
<feature type="transmembrane region" description="Helical" evidence="18">
    <location>
        <begin position="31"/>
        <end position="53"/>
    </location>
</feature>
<feature type="domain" description="3-oxo-5-alpha-steroid 4-dehydrogenase C-terminal" evidence="19">
    <location>
        <begin position="130"/>
        <end position="278"/>
    </location>
</feature>
<evidence type="ECO:0000256" key="11">
    <source>
        <dbReference type="ARBA" id="ARBA00023002"/>
    </source>
</evidence>
<evidence type="ECO:0000256" key="3">
    <source>
        <dbReference type="ARBA" id="ARBA00007742"/>
    </source>
</evidence>
<evidence type="ECO:0000256" key="6">
    <source>
        <dbReference type="ARBA" id="ARBA00022824"/>
    </source>
</evidence>
<dbReference type="PIRSF" id="PIRSF015596">
    <property type="entry name" value="5_alpha-SR2"/>
    <property type="match status" value="1"/>
</dbReference>
<evidence type="ECO:0000256" key="12">
    <source>
        <dbReference type="ARBA" id="ARBA00023098"/>
    </source>
</evidence>
<dbReference type="Pfam" id="PF02544">
    <property type="entry name" value="Steroid_dh"/>
    <property type="match status" value="1"/>
</dbReference>
<comment type="catalytic activity">
    <reaction evidence="17">
        <text>17beta-hydroxy-5alpha-androstan-3-one + NADP(+) = testosterone + NADPH + H(+)</text>
        <dbReference type="Rhea" id="RHEA:50820"/>
        <dbReference type="ChEBI" id="CHEBI:15378"/>
        <dbReference type="ChEBI" id="CHEBI:16330"/>
        <dbReference type="ChEBI" id="CHEBI:17347"/>
        <dbReference type="ChEBI" id="CHEBI:57783"/>
        <dbReference type="ChEBI" id="CHEBI:58349"/>
        <dbReference type="EC" id="1.3.1.22"/>
    </reaction>
    <physiologicalReaction direction="right-to-left" evidence="17">
        <dbReference type="Rhea" id="RHEA:50822"/>
    </physiologicalReaction>
</comment>
<keyword evidence="4 18" id="KW-0812">Transmembrane</keyword>
<keyword evidence="7" id="KW-0492">Microsome</keyword>
<comment type="catalytic activity">
    <reaction evidence="15">
        <text>5alpha-pregnane-3,20-dione + NADP(+) = progesterone + NADPH + H(+)</text>
        <dbReference type="Rhea" id="RHEA:21952"/>
        <dbReference type="ChEBI" id="CHEBI:15378"/>
        <dbReference type="ChEBI" id="CHEBI:17026"/>
        <dbReference type="ChEBI" id="CHEBI:28952"/>
        <dbReference type="ChEBI" id="CHEBI:57783"/>
        <dbReference type="ChEBI" id="CHEBI:58349"/>
        <dbReference type="EC" id="1.3.1.22"/>
    </reaction>
    <physiologicalReaction direction="right-to-left" evidence="15">
        <dbReference type="Rhea" id="RHEA:21954"/>
    </physiologicalReaction>
</comment>
<evidence type="ECO:0000313" key="20">
    <source>
        <dbReference type="Proteomes" id="UP000694871"/>
    </source>
</evidence>
<dbReference type="Proteomes" id="UP000694871">
    <property type="component" value="Unplaced"/>
</dbReference>
<comment type="catalytic activity">
    <reaction evidence="18">
        <text>a 3-oxo-5alpha-steroid + NADP(+) = a 3-oxo-Delta(4)-steroid + NADPH + H(+)</text>
        <dbReference type="Rhea" id="RHEA:54384"/>
        <dbReference type="ChEBI" id="CHEBI:13601"/>
        <dbReference type="ChEBI" id="CHEBI:15378"/>
        <dbReference type="ChEBI" id="CHEBI:47909"/>
        <dbReference type="ChEBI" id="CHEBI:57783"/>
        <dbReference type="ChEBI" id="CHEBI:58349"/>
        <dbReference type="EC" id="1.3.1.22"/>
    </reaction>
</comment>
<feature type="transmembrane region" description="Helical" evidence="18">
    <location>
        <begin position="228"/>
        <end position="248"/>
    </location>
</feature>
<evidence type="ECO:0000256" key="2">
    <source>
        <dbReference type="ARBA" id="ARBA00004477"/>
    </source>
</evidence>
<gene>
    <name evidence="21" type="primary">SRD5A1</name>
</gene>
<dbReference type="RefSeq" id="XP_015282569.1">
    <property type="nucleotide sequence ID" value="XM_015427083.1"/>
</dbReference>
<name>A0ABM1L9D2_GEKJA</name>
<evidence type="ECO:0000256" key="18">
    <source>
        <dbReference type="PIRNR" id="PIRNR015596"/>
    </source>
</evidence>
<keyword evidence="11" id="KW-0560">Oxidoreductase</keyword>
<evidence type="ECO:0000313" key="21">
    <source>
        <dbReference type="RefSeq" id="XP_015282569.1"/>
    </source>
</evidence>
<evidence type="ECO:0000256" key="9">
    <source>
        <dbReference type="ARBA" id="ARBA00022928"/>
    </source>
</evidence>
<keyword evidence="9" id="KW-0726">Sexual differentiation</keyword>
<dbReference type="Gene3D" id="1.20.120.1630">
    <property type="match status" value="1"/>
</dbReference>
<dbReference type="PANTHER" id="PTHR10556:SF57">
    <property type="entry name" value="3-OXO-5-ALPHA-STEROID 4-DEHYDROGENASE 1"/>
    <property type="match status" value="1"/>
</dbReference>
<proteinExistence type="inferred from homology"/>
<dbReference type="EC" id="1.3.1.22" evidence="18"/>
<feature type="transmembrane region" description="Helical" evidence="18">
    <location>
        <begin position="131"/>
        <end position="149"/>
    </location>
</feature>
<keyword evidence="5" id="KW-0221">Differentiation</keyword>
<keyword evidence="8" id="KW-0521">NADP</keyword>
<dbReference type="InterPro" id="IPR039357">
    <property type="entry name" value="SRD5A/TECR"/>
</dbReference>
<dbReference type="GeneID" id="107123746"/>
<evidence type="ECO:0000256" key="10">
    <source>
        <dbReference type="ARBA" id="ARBA00022989"/>
    </source>
</evidence>
<comment type="subcellular location">
    <subcellularLocation>
        <location evidence="2">Endoplasmic reticulum membrane</location>
        <topology evidence="2">Multi-pass membrane protein</topology>
    </subcellularLocation>
    <subcellularLocation>
        <location evidence="1">Microsome membrane</location>
        <topology evidence="1">Multi-pass membrane protein</topology>
    </subcellularLocation>
</comment>
<evidence type="ECO:0000259" key="19">
    <source>
        <dbReference type="Pfam" id="PF02544"/>
    </source>
</evidence>
<dbReference type="PROSITE" id="PS50244">
    <property type="entry name" value="S5A_REDUCTASE"/>
    <property type="match status" value="1"/>
</dbReference>
<evidence type="ECO:0000256" key="8">
    <source>
        <dbReference type="ARBA" id="ARBA00022857"/>
    </source>
</evidence>